<reference evidence="3" key="1">
    <citation type="submission" date="2020-05" db="EMBL/GenBank/DDBJ databases">
        <authorList>
            <person name="Chiriac C."/>
            <person name="Salcher M."/>
            <person name="Ghai R."/>
            <person name="Kavagutti S V."/>
        </authorList>
    </citation>
    <scope>NUCLEOTIDE SEQUENCE</scope>
</reference>
<evidence type="ECO:0000313" key="2">
    <source>
        <dbReference type="EMBL" id="CAB4800068.1"/>
    </source>
</evidence>
<proteinExistence type="predicted"/>
<evidence type="ECO:0000313" key="3">
    <source>
        <dbReference type="EMBL" id="CAB4998440.1"/>
    </source>
</evidence>
<feature type="compositionally biased region" description="Basic and acidic residues" evidence="1">
    <location>
        <begin position="33"/>
        <end position="45"/>
    </location>
</feature>
<name>A0A6J7NY74_9ZZZZ</name>
<dbReference type="EMBL" id="CAFAAQ010000029">
    <property type="protein sequence ID" value="CAB4800068.1"/>
    <property type="molecule type" value="Genomic_DNA"/>
</dbReference>
<dbReference type="AlphaFoldDB" id="A0A6J7NY74"/>
<evidence type="ECO:0000256" key="1">
    <source>
        <dbReference type="SAM" id="MobiDB-lite"/>
    </source>
</evidence>
<protein>
    <submittedName>
        <fullName evidence="3">Unannotated protein</fullName>
    </submittedName>
</protein>
<evidence type="ECO:0000313" key="4">
    <source>
        <dbReference type="EMBL" id="CAB5065227.1"/>
    </source>
</evidence>
<accession>A0A6J7NY74</accession>
<sequence length="51" mass="5913">MSIPPGDRLDQRCDTDERPFCVRLPKALFAPLKSREDHGRTKEKDLEVEES</sequence>
<organism evidence="3">
    <name type="scientific">freshwater metagenome</name>
    <dbReference type="NCBI Taxonomy" id="449393"/>
    <lineage>
        <taxon>unclassified sequences</taxon>
        <taxon>metagenomes</taxon>
        <taxon>ecological metagenomes</taxon>
    </lineage>
</organism>
<dbReference type="EMBL" id="CAFBOG010000270">
    <property type="protein sequence ID" value="CAB4998440.1"/>
    <property type="molecule type" value="Genomic_DNA"/>
</dbReference>
<gene>
    <name evidence="2" type="ORF">UFOPK3046_00507</name>
    <name evidence="3" type="ORF">UFOPK3914_01997</name>
    <name evidence="4" type="ORF">UFOPK4354_00697</name>
</gene>
<feature type="region of interest" description="Disordered" evidence="1">
    <location>
        <begin position="32"/>
        <end position="51"/>
    </location>
</feature>
<dbReference type="EMBL" id="CAFBQW010000060">
    <property type="protein sequence ID" value="CAB5065227.1"/>
    <property type="molecule type" value="Genomic_DNA"/>
</dbReference>